<protein>
    <submittedName>
        <fullName evidence="1">Uncharacterized protein</fullName>
    </submittedName>
</protein>
<organism evidence="1 2">
    <name type="scientific">Candidatus Thiomargarita nelsonii</name>
    <dbReference type="NCBI Taxonomy" id="1003181"/>
    <lineage>
        <taxon>Bacteria</taxon>
        <taxon>Pseudomonadati</taxon>
        <taxon>Pseudomonadota</taxon>
        <taxon>Gammaproteobacteria</taxon>
        <taxon>Thiotrichales</taxon>
        <taxon>Thiotrichaceae</taxon>
        <taxon>Thiomargarita</taxon>
    </lineage>
</organism>
<accession>A0A176RU97</accession>
<name>A0A176RU97_9GAMM</name>
<sequence length="66" mass="7473">MDTNPIYLKIFTTIIANDNPGLLDCQKSRIVYHTGLDSTNSLAILKVLFIFLTKNRESLKTTESKL</sequence>
<dbReference type="AlphaFoldDB" id="A0A176RU97"/>
<proteinExistence type="predicted"/>
<keyword evidence="2" id="KW-1185">Reference proteome</keyword>
<dbReference type="Proteomes" id="UP000076962">
    <property type="component" value="Unassembled WGS sequence"/>
</dbReference>
<evidence type="ECO:0000313" key="1">
    <source>
        <dbReference type="EMBL" id="OAD19308.1"/>
    </source>
</evidence>
<comment type="caution">
    <text evidence="1">The sequence shown here is derived from an EMBL/GenBank/DDBJ whole genome shotgun (WGS) entry which is preliminary data.</text>
</comment>
<reference evidence="1 2" key="1">
    <citation type="submission" date="2016-05" db="EMBL/GenBank/DDBJ databases">
        <title>Single-cell genome of chain-forming Candidatus Thiomargarita nelsonii and comparison to other large sulfur-oxidizing bacteria.</title>
        <authorList>
            <person name="Winkel M."/>
            <person name="Salman V."/>
            <person name="Woyke T."/>
            <person name="Schulz-Vogt H."/>
            <person name="Richter M."/>
            <person name="Flood B."/>
            <person name="Bailey J."/>
            <person name="Amann R."/>
            <person name="Mussmann M."/>
        </authorList>
    </citation>
    <scope>NUCLEOTIDE SEQUENCE [LARGE SCALE GENOMIC DNA]</scope>
    <source>
        <strain evidence="1 2">THI036</strain>
    </source>
</reference>
<evidence type="ECO:0000313" key="2">
    <source>
        <dbReference type="Proteomes" id="UP000076962"/>
    </source>
</evidence>
<gene>
    <name evidence="1" type="ORF">THIOM_005066</name>
</gene>
<dbReference type="EMBL" id="LUTY01002854">
    <property type="protein sequence ID" value="OAD19308.1"/>
    <property type="molecule type" value="Genomic_DNA"/>
</dbReference>